<accession>A0A140DWQ5</accession>
<keyword evidence="3" id="KW-1185">Reference proteome</keyword>
<dbReference type="STRING" id="1702221.AALO17_19480"/>
<reference evidence="2 3" key="1">
    <citation type="journal article" date="2016" name="Gut Pathog.">
        <title>Whole genome sequencing of "Faecalibaculum rodentium" ALO17, isolated from C57BL/6J laboratory mouse feces.</title>
        <authorList>
            <person name="Lim S."/>
            <person name="Chang D.H."/>
            <person name="Ahn S."/>
            <person name="Kim B.C."/>
        </authorList>
    </citation>
    <scope>NUCLEOTIDE SEQUENCE [LARGE SCALE GENOMIC DNA]</scope>
    <source>
        <strain evidence="2 3">Alo17</strain>
    </source>
</reference>
<dbReference type="AlphaFoldDB" id="A0A140DWQ5"/>
<evidence type="ECO:0000256" key="1">
    <source>
        <dbReference type="SAM" id="MobiDB-lite"/>
    </source>
</evidence>
<feature type="region of interest" description="Disordered" evidence="1">
    <location>
        <begin position="1"/>
        <end position="25"/>
    </location>
</feature>
<name>A0A140DWQ5_9FIRM</name>
<dbReference type="EMBL" id="CP011391">
    <property type="protein sequence ID" value="AMK55082.1"/>
    <property type="molecule type" value="Genomic_DNA"/>
</dbReference>
<feature type="region of interest" description="Disordered" evidence="1">
    <location>
        <begin position="35"/>
        <end position="54"/>
    </location>
</feature>
<evidence type="ECO:0000313" key="2">
    <source>
        <dbReference type="EMBL" id="AMK55082.1"/>
    </source>
</evidence>
<proteinExistence type="predicted"/>
<dbReference type="KEGG" id="fro:AALO17_19480"/>
<dbReference type="Proteomes" id="UP000069771">
    <property type="component" value="Chromosome"/>
</dbReference>
<feature type="compositionally biased region" description="Polar residues" evidence="1">
    <location>
        <begin position="36"/>
        <end position="46"/>
    </location>
</feature>
<organism evidence="2 3">
    <name type="scientific">Faecalibaculum rodentium</name>
    <dbReference type="NCBI Taxonomy" id="1702221"/>
    <lineage>
        <taxon>Bacteria</taxon>
        <taxon>Bacillati</taxon>
        <taxon>Bacillota</taxon>
        <taxon>Erysipelotrichia</taxon>
        <taxon>Erysipelotrichales</taxon>
        <taxon>Erysipelotrichaceae</taxon>
        <taxon>Faecalibaculum</taxon>
    </lineage>
</organism>
<gene>
    <name evidence="2" type="ORF">AALO17_19480</name>
</gene>
<sequence>MSAYIQCHDDPPFSSRGCPEGSPAVSSYRKAAGSAQWVSGTSQSPEALSRLQYR</sequence>
<evidence type="ECO:0000313" key="3">
    <source>
        <dbReference type="Proteomes" id="UP000069771"/>
    </source>
</evidence>
<protein>
    <submittedName>
        <fullName evidence="2">Uncharacterized protein</fullName>
    </submittedName>
</protein>